<feature type="region of interest" description="Disordered" evidence="17">
    <location>
        <begin position="1636"/>
        <end position="1662"/>
    </location>
</feature>
<reference evidence="22" key="1">
    <citation type="submission" date="2025-08" db="UniProtKB">
        <authorList>
            <consortium name="RefSeq"/>
        </authorList>
    </citation>
    <scope>IDENTIFICATION</scope>
    <source>
        <tissue evidence="22">Whole body</tissue>
    </source>
</reference>
<comment type="similarity">
    <text evidence="2">Belongs to the MYST (SAS/MOZ) family.</text>
</comment>
<dbReference type="OrthoDB" id="787137at2759"/>
<evidence type="ECO:0000256" key="15">
    <source>
        <dbReference type="PIRSR" id="PIRSR602717-51"/>
    </source>
</evidence>
<evidence type="ECO:0000256" key="14">
    <source>
        <dbReference type="ARBA" id="ARBA00023242"/>
    </source>
</evidence>
<feature type="region of interest" description="Disordered" evidence="17">
    <location>
        <begin position="1045"/>
        <end position="1064"/>
    </location>
</feature>
<feature type="region of interest" description="Disordered" evidence="17">
    <location>
        <begin position="895"/>
        <end position="1026"/>
    </location>
</feature>
<keyword evidence="9 16" id="KW-0863">Zinc-finger</keyword>
<dbReference type="EC" id="2.3.1.48" evidence="3"/>
<feature type="compositionally biased region" description="Basic and acidic residues" evidence="17">
    <location>
        <begin position="1354"/>
        <end position="1365"/>
    </location>
</feature>
<dbReference type="InterPro" id="IPR040706">
    <property type="entry name" value="Zf-MYST"/>
</dbReference>
<evidence type="ECO:0000256" key="1">
    <source>
        <dbReference type="ARBA" id="ARBA00004123"/>
    </source>
</evidence>
<feature type="domain" description="PHD-type" evidence="18">
    <location>
        <begin position="298"/>
        <end position="356"/>
    </location>
</feature>
<dbReference type="GO" id="GO:0003677">
    <property type="term" value="F:DNA binding"/>
    <property type="evidence" value="ECO:0007669"/>
    <property type="project" value="InterPro"/>
</dbReference>
<feature type="region of interest" description="Disordered" evidence="17">
    <location>
        <begin position="1745"/>
        <end position="1765"/>
    </location>
</feature>
<organism evidence="21 22">
    <name type="scientific">Sipha flava</name>
    <name type="common">yellow sugarcane aphid</name>
    <dbReference type="NCBI Taxonomy" id="143950"/>
    <lineage>
        <taxon>Eukaryota</taxon>
        <taxon>Metazoa</taxon>
        <taxon>Ecdysozoa</taxon>
        <taxon>Arthropoda</taxon>
        <taxon>Hexapoda</taxon>
        <taxon>Insecta</taxon>
        <taxon>Pterygota</taxon>
        <taxon>Neoptera</taxon>
        <taxon>Paraneoptera</taxon>
        <taxon>Hemiptera</taxon>
        <taxon>Sternorrhyncha</taxon>
        <taxon>Aphidomorpha</taxon>
        <taxon>Aphidoidea</taxon>
        <taxon>Aphididae</taxon>
        <taxon>Sipha</taxon>
    </lineage>
</organism>
<keyword evidence="11" id="KW-0832">Ubl conjugation</keyword>
<feature type="compositionally biased region" description="Low complexity" evidence="17">
    <location>
        <begin position="1543"/>
        <end position="1557"/>
    </location>
</feature>
<proteinExistence type="inferred from homology"/>
<dbReference type="SUPFAM" id="SSF57903">
    <property type="entry name" value="FYVE/PHD zinc finger"/>
    <property type="match status" value="1"/>
</dbReference>
<evidence type="ECO:0000256" key="6">
    <source>
        <dbReference type="ARBA" id="ARBA00022553"/>
    </source>
</evidence>
<dbReference type="Proteomes" id="UP000694846">
    <property type="component" value="Unplaced"/>
</dbReference>
<feature type="compositionally biased region" description="Low complexity" evidence="17">
    <location>
        <begin position="1565"/>
        <end position="1582"/>
    </location>
</feature>
<dbReference type="InterPro" id="IPR019787">
    <property type="entry name" value="Znf_PHD-finger"/>
</dbReference>
<evidence type="ECO:0000313" key="22">
    <source>
        <dbReference type="RefSeq" id="XP_025425618.1"/>
    </source>
</evidence>
<keyword evidence="12" id="KW-0156">Chromatin regulator</keyword>
<dbReference type="Pfam" id="PF17772">
    <property type="entry name" value="zf-MYST"/>
    <property type="match status" value="1"/>
</dbReference>
<evidence type="ECO:0000256" key="7">
    <source>
        <dbReference type="ARBA" id="ARBA00022679"/>
    </source>
</evidence>
<feature type="compositionally biased region" description="Polar residues" evidence="17">
    <location>
        <begin position="1685"/>
        <end position="1701"/>
    </location>
</feature>
<feature type="compositionally biased region" description="Polar residues" evidence="17">
    <location>
        <begin position="403"/>
        <end position="412"/>
    </location>
</feature>
<comment type="subcellular location">
    <subcellularLocation>
        <location evidence="1">Nucleus</location>
    </subcellularLocation>
</comment>
<evidence type="ECO:0000256" key="3">
    <source>
        <dbReference type="ARBA" id="ARBA00013184"/>
    </source>
</evidence>
<evidence type="ECO:0000256" key="16">
    <source>
        <dbReference type="PROSITE-ProRule" id="PRU00146"/>
    </source>
</evidence>
<gene>
    <name evidence="22" type="primary">LOC112694383</name>
</gene>
<dbReference type="Gene3D" id="3.30.60.60">
    <property type="entry name" value="N-acetyl transferase-like"/>
    <property type="match status" value="1"/>
</dbReference>
<evidence type="ECO:0000256" key="17">
    <source>
        <dbReference type="SAM" id="MobiDB-lite"/>
    </source>
</evidence>
<evidence type="ECO:0000256" key="9">
    <source>
        <dbReference type="ARBA" id="ARBA00022771"/>
    </source>
</evidence>
<evidence type="ECO:0000256" key="4">
    <source>
        <dbReference type="ARBA" id="ARBA00022491"/>
    </source>
</evidence>
<dbReference type="InterPro" id="IPR002717">
    <property type="entry name" value="HAT_MYST-type"/>
</dbReference>
<dbReference type="FunFam" id="3.40.630.30:FF:000001">
    <property type="entry name" value="Histone acetyltransferase"/>
    <property type="match status" value="1"/>
</dbReference>
<evidence type="ECO:0000256" key="12">
    <source>
        <dbReference type="ARBA" id="ARBA00022853"/>
    </source>
</evidence>
<dbReference type="Pfam" id="PF00628">
    <property type="entry name" value="PHD"/>
    <property type="match status" value="1"/>
</dbReference>
<feature type="compositionally biased region" description="Basic and acidic residues" evidence="17">
    <location>
        <begin position="1443"/>
        <end position="1453"/>
    </location>
</feature>
<dbReference type="GO" id="GO:0008270">
    <property type="term" value="F:zinc ion binding"/>
    <property type="evidence" value="ECO:0007669"/>
    <property type="project" value="UniProtKB-KW"/>
</dbReference>
<dbReference type="FunFam" id="3.30.60.60:FF:000001">
    <property type="entry name" value="Histone acetyltransferase"/>
    <property type="match status" value="1"/>
</dbReference>
<keyword evidence="4" id="KW-0678">Repressor</keyword>
<feature type="compositionally biased region" description="Polar residues" evidence="17">
    <location>
        <begin position="1054"/>
        <end position="1064"/>
    </location>
</feature>
<feature type="compositionally biased region" description="Basic residues" evidence="17">
    <location>
        <begin position="909"/>
        <end position="926"/>
    </location>
</feature>
<evidence type="ECO:0000256" key="8">
    <source>
        <dbReference type="ARBA" id="ARBA00022723"/>
    </source>
</evidence>
<dbReference type="InterPro" id="IPR048589">
    <property type="entry name" value="SAMD1-like_WH"/>
</dbReference>
<dbReference type="PANTHER" id="PTHR10615">
    <property type="entry name" value="HISTONE ACETYLTRANSFERASE"/>
    <property type="match status" value="1"/>
</dbReference>
<dbReference type="InterPro" id="IPR016181">
    <property type="entry name" value="Acyl_CoA_acyltransferase"/>
</dbReference>
<feature type="region of interest" description="Disordered" evidence="17">
    <location>
        <begin position="1443"/>
        <end position="1468"/>
    </location>
</feature>
<dbReference type="InterPro" id="IPR013083">
    <property type="entry name" value="Znf_RING/FYVE/PHD"/>
</dbReference>
<evidence type="ECO:0000256" key="2">
    <source>
        <dbReference type="ARBA" id="ARBA00010107"/>
    </source>
</evidence>
<keyword evidence="21" id="KW-1185">Reference proteome</keyword>
<dbReference type="GO" id="GO:0006357">
    <property type="term" value="P:regulation of transcription by RNA polymerase II"/>
    <property type="evidence" value="ECO:0007669"/>
    <property type="project" value="TreeGrafter"/>
</dbReference>
<dbReference type="GO" id="GO:0070776">
    <property type="term" value="C:MOZ/MORF histone acetyltransferase complex"/>
    <property type="evidence" value="ECO:0007669"/>
    <property type="project" value="TreeGrafter"/>
</dbReference>
<dbReference type="GO" id="GO:0003712">
    <property type="term" value="F:transcription coregulator activity"/>
    <property type="evidence" value="ECO:0007669"/>
    <property type="project" value="TreeGrafter"/>
</dbReference>
<feature type="region of interest" description="Disordered" evidence="17">
    <location>
        <begin position="1685"/>
        <end position="1712"/>
    </location>
</feature>
<keyword evidence="14" id="KW-0539">Nucleus</keyword>
<dbReference type="GO" id="GO:0003682">
    <property type="term" value="F:chromatin binding"/>
    <property type="evidence" value="ECO:0007669"/>
    <property type="project" value="TreeGrafter"/>
</dbReference>
<protein>
    <recommendedName>
        <fullName evidence="3">histone acetyltransferase</fullName>
        <ecNumber evidence="3">2.3.1.48</ecNumber>
    </recommendedName>
</protein>
<dbReference type="InterPro" id="IPR011011">
    <property type="entry name" value="Znf_FYVE_PHD"/>
</dbReference>
<dbReference type="GO" id="GO:0005634">
    <property type="term" value="C:nucleus"/>
    <property type="evidence" value="ECO:0007669"/>
    <property type="project" value="UniProtKB-SubCell"/>
</dbReference>
<dbReference type="PROSITE" id="PS52014">
    <property type="entry name" value="SAMD1_WH"/>
    <property type="match status" value="1"/>
</dbReference>
<feature type="region of interest" description="Disordered" evidence="17">
    <location>
        <begin position="1349"/>
        <end position="1398"/>
    </location>
</feature>
<keyword evidence="6" id="KW-0597">Phosphoprotein</keyword>
<dbReference type="PROSITE" id="PS50016">
    <property type="entry name" value="ZF_PHD_2"/>
    <property type="match status" value="1"/>
</dbReference>
<evidence type="ECO:0000256" key="5">
    <source>
        <dbReference type="ARBA" id="ARBA00022499"/>
    </source>
</evidence>
<dbReference type="Gene3D" id="3.40.630.30">
    <property type="match status" value="1"/>
</dbReference>
<dbReference type="InterPro" id="IPR050603">
    <property type="entry name" value="MYST_HAT"/>
</dbReference>
<evidence type="ECO:0000256" key="11">
    <source>
        <dbReference type="ARBA" id="ARBA00022843"/>
    </source>
</evidence>
<dbReference type="SUPFAM" id="SSF55729">
    <property type="entry name" value="Acyl-CoA N-acyltransferases (Nat)"/>
    <property type="match status" value="1"/>
</dbReference>
<dbReference type="GeneID" id="112694383"/>
<evidence type="ECO:0000259" key="19">
    <source>
        <dbReference type="PROSITE" id="PS51726"/>
    </source>
</evidence>
<feature type="region of interest" description="Disordered" evidence="17">
    <location>
        <begin position="1501"/>
        <end position="1596"/>
    </location>
</feature>
<keyword evidence="8" id="KW-0479">Metal-binding</keyword>
<keyword evidence="7" id="KW-0808">Transferase</keyword>
<dbReference type="SMART" id="SM00249">
    <property type="entry name" value="PHD"/>
    <property type="match status" value="2"/>
</dbReference>
<feature type="region of interest" description="Disordered" evidence="17">
    <location>
        <begin position="365"/>
        <end position="413"/>
    </location>
</feature>
<dbReference type="Gene3D" id="1.10.10.10">
    <property type="entry name" value="Winged helix-like DNA-binding domain superfamily/Winged helix DNA-binding domain"/>
    <property type="match status" value="1"/>
</dbReference>
<evidence type="ECO:0000256" key="13">
    <source>
        <dbReference type="ARBA" id="ARBA00022990"/>
    </source>
</evidence>
<feature type="compositionally biased region" description="Basic and acidic residues" evidence="17">
    <location>
        <begin position="968"/>
        <end position="996"/>
    </location>
</feature>
<evidence type="ECO:0000313" key="21">
    <source>
        <dbReference type="Proteomes" id="UP000694846"/>
    </source>
</evidence>
<sequence>MSVERGKMKESIKEKENTSVSFSQWQTWVLDAVNKIRGQKQRPSLERIVNAIRQHHRYPVGDIETQIERCVESGAVLKVFNKGQNTYMNPDGTANRKLIINADTDLTKILVKVVGQLDEEGSSYKNIDRYIHHAYCIELKNEGCDLTSLLKSTLSKAVDKGLLVLDGKLYRLPVSPDSTTSLIGTPVSKYSSGRKARLSKNYAIETPLSLRRAGRKRRKVSICDTSSLTDNEASDKEFNKTSSQNVCTACLGTAAINQCGEAEDLKQCRGGCGVSLHPSCLAMKGSGPLTALLARGSRWFCQDCRTCSAIPSCSVTEHMFLLNCDTCDRGYHMQCLQPPAGDKPKSAWRCSFCLDHHETTNISIEEESYTERRGKKKSSLKNQKSSRGRSQLTKTQEHRLGIPSTSSSLNQRDVTEDVLENMSRLVASDLPSGVLHEDVEIYKETRKRAVNSTVQTPECMTTSNQPVRCPAAIQFGKYEVETWFSSPFPQEYARLPKLFLCEFCLKYTKSKSVLERHMHNCNWRHPPATEIYRRGDLSVFEVDGNANKIYCQTLCLLAKLFLDHKTLYYDVEPFLFYVLTKNDAYGCHLVGYFSKEKHCQQKYNVSCILTMPQYQRQGFGRFLIEFSYLLSKIEGQPGTPEKPLSDLGQVSYHAYWKAVILEYFDKSRNNETICISDISKETGLLRHDITYTLQSLNFIVENNEKLTLCIDWNIVDAHIKKKSSSKQIVIEPECLRWTPLMPASNILISPDSKDNQDLEELPPIKIEIIKSPIKKKRSTRRMPMIHRRKKVDKKKRRCLFGAEKIKLDKPNENTNNLDQPIKKNKSEKIVDIKLEEKPIEESTLLKELKPKSKLSKTIEVKEIKCFTKEVCNEDTKKEISSSQVKSKQSLISNFLKREITNSKDTTLPVKKKRKLPKSRSRKRPRPKTLNDKSGPKVKKVRKKEAPSKSPEIEVVNEDNEDVQSVKNENIEKFKEDDKLEDKKTDEKEEKKDKSEPPYDEGEKENHSLENLDEEQEQEGENKNIVEEKIEIDTINKSIIGDNESIEKKCDNTPDKCSSPSSDIEIDTNTVENVCSSKDIDEDINEKLEDCKKECEPPKLEECKLNNVEITCNDDDLKSKSQTAKSDVIDLCNDVTKEEILESNEESTKSGSDISSHVDKSLKSTLNDVTLQQPKEQNINNTSPIEVKQNESMQNNYDKTSLIQTETKQYQADLPSKFKGNSIETDLRIFNDPTCNDFTKSEIPTQPVSSVNEKQFGNSMITNEYCKSSSDSGLLSNVKQYASESLPNEFCKTNTVEQPNVKQYSEALLNEYRKLDILQPEMNKQMYNKESVEYKNSPVLPVSANSSQEVFKVGEQSKPKNSEKNYSHSIGADNTITVPKYDNTKPEKPSKRTTPSPKTYRLPVEVPQVEKPRVHDYLAPMGFINYQKINNSIAMTHSDIPKTSKDTYSDKKTDSVNMNMPKDKDLMNLPKSIDNSLLYSSVMQQSPYTDQSMMHLSLHHHLAHSTQYHHSPPVTAQPPVHQTKSRNKKSEQRRLAQQNQTLVTPSTQQPPSLPTHTQSYHHHHQTATYMMPQPSPSSPYHHSVIQHRMGQQSGGSCSSADFYLSHSNQHAAAAAAQIASCNLSKLQQMTNGLDHHRRHITSPASSPASSPANMTPPPPAASAAAAHLLQQSAVAYHKLYQQAGQTNQSRQYVHQSRGSPASPNVGLMPMQYGAPPPFNGYRVAPQSTPPPSAAGYMNQTTGQLQYTTHSQDPHHQNSVYPTSAYNSSYLQPLNGSLHR</sequence>
<dbReference type="GO" id="GO:0040029">
    <property type="term" value="P:epigenetic regulation of gene expression"/>
    <property type="evidence" value="ECO:0007669"/>
    <property type="project" value="UniProtKB-ARBA"/>
</dbReference>
<dbReference type="Gene3D" id="3.30.40.10">
    <property type="entry name" value="Zinc/RING finger domain, C3HC4 (zinc finger)"/>
    <property type="match status" value="1"/>
</dbReference>
<keyword evidence="5" id="KW-1017">Isopeptide bond</keyword>
<name>A0A8B8GR95_9HEMI</name>
<evidence type="ECO:0000259" key="20">
    <source>
        <dbReference type="PROSITE" id="PS52014"/>
    </source>
</evidence>
<accession>A0A8B8GR95</accession>
<dbReference type="PANTHER" id="PTHR10615:SF217">
    <property type="entry name" value="HISTONE ACETYLTRANSFERASE"/>
    <property type="match status" value="1"/>
</dbReference>
<dbReference type="RefSeq" id="XP_025425618.1">
    <property type="nucleotide sequence ID" value="XM_025569833.1"/>
</dbReference>
<keyword evidence="13" id="KW-0007">Acetylation</keyword>
<dbReference type="Pfam" id="PF21524">
    <property type="entry name" value="SAMD1_WH"/>
    <property type="match status" value="1"/>
</dbReference>
<evidence type="ECO:0000259" key="18">
    <source>
        <dbReference type="PROSITE" id="PS50016"/>
    </source>
</evidence>
<dbReference type="CTD" id="37859"/>
<dbReference type="InterPro" id="IPR001965">
    <property type="entry name" value="Znf_PHD"/>
</dbReference>
<feature type="domain" description="SAMD1-like winged helix (WH)" evidence="20">
    <location>
        <begin position="17"/>
        <end position="93"/>
    </location>
</feature>
<dbReference type="PROSITE" id="PS51726">
    <property type="entry name" value="MYST_HAT"/>
    <property type="match status" value="1"/>
</dbReference>
<dbReference type="GO" id="GO:0010484">
    <property type="term" value="F:histone H3 acetyltransferase activity"/>
    <property type="evidence" value="ECO:0007669"/>
    <property type="project" value="TreeGrafter"/>
</dbReference>
<feature type="active site" description="Proton donor/acceptor" evidence="15">
    <location>
        <position position="641"/>
    </location>
</feature>
<feature type="compositionally biased region" description="Low complexity" evidence="17">
    <location>
        <begin position="1641"/>
        <end position="1652"/>
    </location>
</feature>
<feature type="compositionally biased region" description="Basic residues" evidence="17">
    <location>
        <begin position="373"/>
        <end position="387"/>
    </location>
</feature>
<evidence type="ECO:0000256" key="10">
    <source>
        <dbReference type="ARBA" id="ARBA00022833"/>
    </source>
</evidence>
<dbReference type="Pfam" id="PF01853">
    <property type="entry name" value="MOZ_SAS"/>
    <property type="match status" value="1"/>
</dbReference>
<feature type="domain" description="MYST-type HAT" evidence="19">
    <location>
        <begin position="465"/>
        <end position="739"/>
    </location>
</feature>
<keyword evidence="10" id="KW-0862">Zinc</keyword>
<dbReference type="InterPro" id="IPR036388">
    <property type="entry name" value="WH-like_DNA-bd_sf"/>
</dbReference>